<evidence type="ECO:0000256" key="1">
    <source>
        <dbReference type="ARBA" id="ARBA00001958"/>
    </source>
</evidence>
<sequence length="200" mass="20519">AGADAVKVGIGPGSICTTRIVAGVGVPQLSAIMSAVEAAQKQNIPVIADGGIKFSGDFAKALAAGAVAAMAGSLLAGTEESPGEVYLHQGRSFKAYRGMGSVGAMARGSADRYFQAEVRDELKLVPEGIEGQVAYKGPISAVLHQLAGGLRASMGYVGAKTLEEFREKATFVRISNAGLRESHSHGVAITRESPNYPGGM</sequence>
<evidence type="ECO:0000313" key="11">
    <source>
        <dbReference type="Proteomes" id="UP000551563"/>
    </source>
</evidence>
<protein>
    <submittedName>
        <fullName evidence="10">IMP dehydrogenase</fullName>
        <ecNumber evidence="10">1.1.1.205</ecNumber>
    </submittedName>
</protein>
<accession>A0A7V6PA60</accession>
<comment type="similarity">
    <text evidence="2">Belongs to the IMPDH/GMPR family.</text>
</comment>
<keyword evidence="4" id="KW-0658">Purine biosynthesis</keyword>
<evidence type="ECO:0000256" key="6">
    <source>
        <dbReference type="ARBA" id="ARBA00023002"/>
    </source>
</evidence>
<dbReference type="GO" id="GO:0006183">
    <property type="term" value="P:GTP biosynthetic process"/>
    <property type="evidence" value="ECO:0007669"/>
    <property type="project" value="TreeGrafter"/>
</dbReference>
<dbReference type="Gene3D" id="3.20.20.70">
    <property type="entry name" value="Aldolase class I"/>
    <property type="match status" value="1"/>
</dbReference>
<evidence type="ECO:0000256" key="2">
    <source>
        <dbReference type="ARBA" id="ARBA00005502"/>
    </source>
</evidence>
<comment type="catalytic activity">
    <reaction evidence="8">
        <text>IMP + NAD(+) + H2O = XMP + NADH + H(+)</text>
        <dbReference type="Rhea" id="RHEA:11708"/>
        <dbReference type="ChEBI" id="CHEBI:15377"/>
        <dbReference type="ChEBI" id="CHEBI:15378"/>
        <dbReference type="ChEBI" id="CHEBI:57464"/>
        <dbReference type="ChEBI" id="CHEBI:57540"/>
        <dbReference type="ChEBI" id="CHEBI:57945"/>
        <dbReference type="ChEBI" id="CHEBI:58053"/>
        <dbReference type="EC" id="1.1.1.205"/>
    </reaction>
</comment>
<dbReference type="EMBL" id="DUMN01000185">
    <property type="protein sequence ID" value="HHV67239.1"/>
    <property type="molecule type" value="Genomic_DNA"/>
</dbReference>
<keyword evidence="3" id="KW-0332">GMP biosynthesis</keyword>
<evidence type="ECO:0000256" key="5">
    <source>
        <dbReference type="ARBA" id="ARBA00022958"/>
    </source>
</evidence>
<keyword evidence="6 10" id="KW-0560">Oxidoreductase</keyword>
<gene>
    <name evidence="10" type="ORF">GXX48_06300</name>
</gene>
<keyword evidence="5" id="KW-0630">Potassium</keyword>
<comment type="caution">
    <text evidence="10">The sequence shown here is derived from an EMBL/GenBank/DDBJ whole genome shotgun (WGS) entry which is preliminary data.</text>
</comment>
<dbReference type="SUPFAM" id="SSF51412">
    <property type="entry name" value="Inosine monophosphate dehydrogenase (IMPDH)"/>
    <property type="match status" value="1"/>
</dbReference>
<dbReference type="GO" id="GO:0006177">
    <property type="term" value="P:GMP biosynthetic process"/>
    <property type="evidence" value="ECO:0007669"/>
    <property type="project" value="UniProtKB-KW"/>
</dbReference>
<dbReference type="GO" id="GO:0003938">
    <property type="term" value="F:IMP dehydrogenase activity"/>
    <property type="evidence" value="ECO:0007669"/>
    <property type="project" value="UniProtKB-EC"/>
</dbReference>
<feature type="domain" description="IMP dehydrogenase/GMP reductase" evidence="9">
    <location>
        <begin position="1"/>
        <end position="185"/>
    </location>
</feature>
<evidence type="ECO:0000313" key="10">
    <source>
        <dbReference type="EMBL" id="HHV67239.1"/>
    </source>
</evidence>
<dbReference type="PROSITE" id="PS00487">
    <property type="entry name" value="IMP_DH_GMP_RED"/>
    <property type="match status" value="1"/>
</dbReference>
<dbReference type="SMART" id="SM01240">
    <property type="entry name" value="IMPDH"/>
    <property type="match status" value="1"/>
</dbReference>
<dbReference type="InterPro" id="IPR005990">
    <property type="entry name" value="IMP_DH"/>
</dbReference>
<dbReference type="InterPro" id="IPR015875">
    <property type="entry name" value="IMP_DH/GMP_Rdtase_CS"/>
</dbReference>
<evidence type="ECO:0000256" key="4">
    <source>
        <dbReference type="ARBA" id="ARBA00022755"/>
    </source>
</evidence>
<evidence type="ECO:0000256" key="8">
    <source>
        <dbReference type="ARBA" id="ARBA00048028"/>
    </source>
</evidence>
<evidence type="ECO:0000256" key="3">
    <source>
        <dbReference type="ARBA" id="ARBA00022749"/>
    </source>
</evidence>
<feature type="non-terminal residue" evidence="10">
    <location>
        <position position="1"/>
    </location>
</feature>
<organism evidence="10 11">
    <name type="scientific">Brucella intermedia</name>
    <dbReference type="NCBI Taxonomy" id="94625"/>
    <lineage>
        <taxon>Bacteria</taxon>
        <taxon>Pseudomonadati</taxon>
        <taxon>Pseudomonadota</taxon>
        <taxon>Alphaproteobacteria</taxon>
        <taxon>Hyphomicrobiales</taxon>
        <taxon>Brucellaceae</taxon>
        <taxon>Brucella/Ochrobactrum group</taxon>
        <taxon>Brucella</taxon>
    </lineage>
</organism>
<dbReference type="InterPro" id="IPR013785">
    <property type="entry name" value="Aldolase_TIM"/>
</dbReference>
<dbReference type="PANTHER" id="PTHR11911">
    <property type="entry name" value="INOSINE-5-MONOPHOSPHATE DEHYDROGENASE RELATED"/>
    <property type="match status" value="1"/>
</dbReference>
<dbReference type="Proteomes" id="UP000551563">
    <property type="component" value="Unassembled WGS sequence"/>
</dbReference>
<dbReference type="EC" id="1.1.1.205" evidence="10"/>
<keyword evidence="7" id="KW-0520">NAD</keyword>
<comment type="cofactor">
    <cofactor evidence="1">
        <name>K(+)</name>
        <dbReference type="ChEBI" id="CHEBI:29103"/>
    </cofactor>
</comment>
<proteinExistence type="inferred from homology"/>
<dbReference type="InterPro" id="IPR001093">
    <property type="entry name" value="IMP_DH_GMPRt"/>
</dbReference>
<evidence type="ECO:0000259" key="9">
    <source>
        <dbReference type="Pfam" id="PF00478"/>
    </source>
</evidence>
<evidence type="ECO:0000256" key="7">
    <source>
        <dbReference type="ARBA" id="ARBA00023027"/>
    </source>
</evidence>
<dbReference type="Pfam" id="PF00478">
    <property type="entry name" value="IMPDH"/>
    <property type="match status" value="1"/>
</dbReference>
<name>A0A7V6PA60_9HYPH</name>
<dbReference type="CDD" id="cd00381">
    <property type="entry name" value="IMPDH"/>
    <property type="match status" value="1"/>
</dbReference>
<dbReference type="PANTHER" id="PTHR11911:SF111">
    <property type="entry name" value="INOSINE-5'-MONOPHOSPHATE DEHYDROGENASE"/>
    <property type="match status" value="1"/>
</dbReference>
<reference evidence="10 11" key="1">
    <citation type="journal article" date="2020" name="Biotechnol. Biofuels">
        <title>New insights from the biogas microbiome by comprehensive genome-resolved metagenomics of nearly 1600 species originating from multiple anaerobic digesters.</title>
        <authorList>
            <person name="Campanaro S."/>
            <person name="Treu L."/>
            <person name="Rodriguez-R L.M."/>
            <person name="Kovalovszki A."/>
            <person name="Ziels R.M."/>
            <person name="Maus I."/>
            <person name="Zhu X."/>
            <person name="Kougias P.G."/>
            <person name="Basile A."/>
            <person name="Luo G."/>
            <person name="Schluter A."/>
            <person name="Konstantinidis K.T."/>
            <person name="Angelidaki I."/>
        </authorList>
    </citation>
    <scope>NUCLEOTIDE SEQUENCE [LARGE SCALE GENOMIC DNA]</scope>
    <source>
        <strain evidence="10">AS04akNAM_66</strain>
    </source>
</reference>
<dbReference type="AlphaFoldDB" id="A0A7V6PA60"/>